<dbReference type="InterPro" id="IPR036271">
    <property type="entry name" value="Tet_transcr_reg_TetR-rel_C_sf"/>
</dbReference>
<evidence type="ECO:0000256" key="1">
    <source>
        <dbReference type="ARBA" id="ARBA00023125"/>
    </source>
</evidence>
<evidence type="ECO:0000259" key="3">
    <source>
        <dbReference type="PROSITE" id="PS50977"/>
    </source>
</evidence>
<accession>A0A7X6MNJ3</accession>
<gene>
    <name evidence="4" type="ORF">HGA11_03055</name>
</gene>
<dbReference type="GO" id="GO:0003700">
    <property type="term" value="F:DNA-binding transcription factor activity"/>
    <property type="evidence" value="ECO:0007669"/>
    <property type="project" value="TreeGrafter"/>
</dbReference>
<dbReference type="GO" id="GO:0000976">
    <property type="term" value="F:transcription cis-regulatory region binding"/>
    <property type="evidence" value="ECO:0007669"/>
    <property type="project" value="TreeGrafter"/>
</dbReference>
<dbReference type="SUPFAM" id="SSF46689">
    <property type="entry name" value="Homeodomain-like"/>
    <property type="match status" value="1"/>
</dbReference>
<name>A0A7X6MNJ3_9MYCO</name>
<dbReference type="Proteomes" id="UP000518188">
    <property type="component" value="Unassembled WGS sequence"/>
</dbReference>
<evidence type="ECO:0000256" key="2">
    <source>
        <dbReference type="PROSITE-ProRule" id="PRU00335"/>
    </source>
</evidence>
<sequence length="205" mass="22764">MAERWTKQRRLEHTRNVLLDAAEEVFARKGFDGAALEDIAEVGGYTRGAIYSHFGSKAELFLAVIERQRQQFLDGFADVIATFHRLEDLDADELGDRWRDLVAAEGPDRAVLGSEYTLFLLRNPEARERVAAQREETVRALADYVSKGAARLGGHLSIPALDLARVILAANDGVTLNSLLDGQAVYRPFLRMVMANIVVPKGNNL</sequence>
<dbReference type="PANTHER" id="PTHR30055">
    <property type="entry name" value="HTH-TYPE TRANSCRIPTIONAL REGULATOR RUTR"/>
    <property type="match status" value="1"/>
</dbReference>
<dbReference type="InterPro" id="IPR009057">
    <property type="entry name" value="Homeodomain-like_sf"/>
</dbReference>
<dbReference type="Gene3D" id="1.10.357.10">
    <property type="entry name" value="Tetracycline Repressor, domain 2"/>
    <property type="match status" value="1"/>
</dbReference>
<dbReference type="SUPFAM" id="SSF48498">
    <property type="entry name" value="Tetracyclin repressor-like, C-terminal domain"/>
    <property type="match status" value="1"/>
</dbReference>
<dbReference type="InterPro" id="IPR001647">
    <property type="entry name" value="HTH_TetR"/>
</dbReference>
<dbReference type="PRINTS" id="PR00455">
    <property type="entry name" value="HTHTETR"/>
</dbReference>
<evidence type="ECO:0000313" key="5">
    <source>
        <dbReference type="Proteomes" id="UP000518188"/>
    </source>
</evidence>
<keyword evidence="1 2" id="KW-0238">DNA-binding</keyword>
<dbReference type="InterPro" id="IPR050109">
    <property type="entry name" value="HTH-type_TetR-like_transc_reg"/>
</dbReference>
<dbReference type="PROSITE" id="PS50977">
    <property type="entry name" value="HTH_TETR_2"/>
    <property type="match status" value="1"/>
</dbReference>
<evidence type="ECO:0000313" key="4">
    <source>
        <dbReference type="EMBL" id="NKZ09944.1"/>
    </source>
</evidence>
<proteinExistence type="predicted"/>
<dbReference type="EMBL" id="JAAXPJ010000001">
    <property type="protein sequence ID" value="NKZ09944.1"/>
    <property type="molecule type" value="Genomic_DNA"/>
</dbReference>
<dbReference type="PANTHER" id="PTHR30055:SF146">
    <property type="entry name" value="HTH-TYPE TRANSCRIPTIONAL DUAL REGULATOR CECR"/>
    <property type="match status" value="1"/>
</dbReference>
<dbReference type="Pfam" id="PF00440">
    <property type="entry name" value="TetR_N"/>
    <property type="match status" value="1"/>
</dbReference>
<dbReference type="RefSeq" id="WP_044518524.1">
    <property type="nucleotide sequence ID" value="NZ_HG322951.1"/>
</dbReference>
<dbReference type="GeneID" id="300446781"/>
<protein>
    <submittedName>
        <fullName evidence="4">TetR/AcrR family transcriptional regulator</fullName>
    </submittedName>
</protein>
<reference evidence="4 5" key="1">
    <citation type="submission" date="2020-04" db="EMBL/GenBank/DDBJ databases">
        <title>MicrobeNet Type strains.</title>
        <authorList>
            <person name="Nicholson A.C."/>
        </authorList>
    </citation>
    <scope>NUCLEOTIDE SEQUENCE [LARGE SCALE GENOMIC DNA]</scope>
    <source>
        <strain evidence="4 5">ATCC 700731</strain>
    </source>
</reference>
<organism evidence="4 5">
    <name type="scientific">Mycolicibacterium septicum DSM 44393</name>
    <dbReference type="NCBI Taxonomy" id="1341646"/>
    <lineage>
        <taxon>Bacteria</taxon>
        <taxon>Bacillati</taxon>
        <taxon>Actinomycetota</taxon>
        <taxon>Actinomycetes</taxon>
        <taxon>Mycobacteriales</taxon>
        <taxon>Mycobacteriaceae</taxon>
        <taxon>Mycolicibacterium</taxon>
    </lineage>
</organism>
<comment type="caution">
    <text evidence="4">The sequence shown here is derived from an EMBL/GenBank/DDBJ whole genome shotgun (WGS) entry which is preliminary data.</text>
</comment>
<feature type="domain" description="HTH tetR-type" evidence="3">
    <location>
        <begin position="12"/>
        <end position="72"/>
    </location>
</feature>
<feature type="DNA-binding region" description="H-T-H motif" evidence="2">
    <location>
        <begin position="35"/>
        <end position="54"/>
    </location>
</feature>
<dbReference type="AlphaFoldDB" id="A0A7X6MNJ3"/>